<dbReference type="InterPro" id="IPR002182">
    <property type="entry name" value="NB-ARC"/>
</dbReference>
<feature type="domain" description="NB-ARC" evidence="7">
    <location>
        <begin position="159"/>
        <end position="307"/>
    </location>
</feature>
<dbReference type="InterPro" id="IPR038005">
    <property type="entry name" value="RX-like_CC"/>
</dbReference>
<dbReference type="InterPro" id="IPR036388">
    <property type="entry name" value="WH-like_DNA-bd_sf"/>
</dbReference>
<dbReference type="AlphaFoldDB" id="A0AAW2KNI0"/>
<evidence type="ECO:0000259" key="8">
    <source>
        <dbReference type="Pfam" id="PF18052"/>
    </source>
</evidence>
<dbReference type="GO" id="GO:0043531">
    <property type="term" value="F:ADP binding"/>
    <property type="evidence" value="ECO:0007669"/>
    <property type="project" value="InterPro"/>
</dbReference>
<evidence type="ECO:0000256" key="4">
    <source>
        <dbReference type="ARBA" id="ARBA00022741"/>
    </source>
</evidence>
<proteinExistence type="inferred from homology"/>
<dbReference type="SUPFAM" id="SSF52540">
    <property type="entry name" value="P-loop containing nucleoside triphosphate hydrolases"/>
    <property type="match status" value="1"/>
</dbReference>
<dbReference type="Gene3D" id="1.10.10.10">
    <property type="entry name" value="Winged helix-like DNA-binding domain superfamily/Winged helix DNA-binding domain"/>
    <property type="match status" value="1"/>
</dbReference>
<reference evidence="10" key="1">
    <citation type="submission" date="2020-06" db="EMBL/GenBank/DDBJ databases">
        <authorList>
            <person name="Li T."/>
            <person name="Hu X."/>
            <person name="Zhang T."/>
            <person name="Song X."/>
            <person name="Zhang H."/>
            <person name="Dai N."/>
            <person name="Sheng W."/>
            <person name="Hou X."/>
            <person name="Wei L."/>
        </authorList>
    </citation>
    <scope>NUCLEOTIDE SEQUENCE</scope>
    <source>
        <strain evidence="10">G02</strain>
        <tissue evidence="10">Leaf</tissue>
    </source>
</reference>
<gene>
    <name evidence="10" type="ORF">Sradi_5788400</name>
</gene>
<dbReference type="EMBL" id="JACGWJ010000027">
    <property type="protein sequence ID" value="KAL0308461.1"/>
    <property type="molecule type" value="Genomic_DNA"/>
</dbReference>
<dbReference type="PANTHER" id="PTHR23155:SF1139">
    <property type="entry name" value="CC-NBS-LRR RESISTANCE PROTEIN"/>
    <property type="match status" value="1"/>
</dbReference>
<dbReference type="InterPro" id="IPR044974">
    <property type="entry name" value="Disease_R_plants"/>
</dbReference>
<dbReference type="CDD" id="cd14798">
    <property type="entry name" value="RX-CC_like"/>
    <property type="match status" value="1"/>
</dbReference>
<comment type="caution">
    <text evidence="10">The sequence shown here is derived from an EMBL/GenBank/DDBJ whole genome shotgun (WGS) entry which is preliminary data.</text>
</comment>
<dbReference type="Pfam" id="PF23559">
    <property type="entry name" value="WHD_DRP"/>
    <property type="match status" value="1"/>
</dbReference>
<dbReference type="Pfam" id="PF00931">
    <property type="entry name" value="NB-ARC"/>
    <property type="match status" value="1"/>
</dbReference>
<name>A0AAW2KNI0_SESRA</name>
<dbReference type="FunFam" id="3.40.50.300:FF:001091">
    <property type="entry name" value="Probable disease resistance protein At1g61300"/>
    <property type="match status" value="1"/>
</dbReference>
<dbReference type="FunFam" id="1.10.10.10:FF:000322">
    <property type="entry name" value="Probable disease resistance protein At1g63360"/>
    <property type="match status" value="1"/>
</dbReference>
<dbReference type="InterPro" id="IPR041118">
    <property type="entry name" value="Rx_N"/>
</dbReference>
<keyword evidence="6" id="KW-0067">ATP-binding</keyword>
<dbReference type="InterPro" id="IPR027417">
    <property type="entry name" value="P-loop_NTPase"/>
</dbReference>
<accession>A0AAW2KNI0</accession>
<keyword evidence="2" id="KW-0433">Leucine-rich repeat</keyword>
<evidence type="ECO:0000256" key="3">
    <source>
        <dbReference type="ARBA" id="ARBA00022737"/>
    </source>
</evidence>
<evidence type="ECO:0000259" key="7">
    <source>
        <dbReference type="Pfam" id="PF00931"/>
    </source>
</evidence>
<dbReference type="PRINTS" id="PR00364">
    <property type="entry name" value="DISEASERSIST"/>
</dbReference>
<evidence type="ECO:0000256" key="1">
    <source>
        <dbReference type="ARBA" id="ARBA00008894"/>
    </source>
</evidence>
<dbReference type="Gene3D" id="3.40.50.300">
    <property type="entry name" value="P-loop containing nucleotide triphosphate hydrolases"/>
    <property type="match status" value="1"/>
</dbReference>
<comment type="similarity">
    <text evidence="1">Belongs to the disease resistance NB-LRR family.</text>
</comment>
<dbReference type="Gene3D" id="1.20.5.4130">
    <property type="match status" value="1"/>
</dbReference>
<dbReference type="InterPro" id="IPR058922">
    <property type="entry name" value="WHD_DRP"/>
</dbReference>
<evidence type="ECO:0000313" key="10">
    <source>
        <dbReference type="EMBL" id="KAL0308461.1"/>
    </source>
</evidence>
<dbReference type="GO" id="GO:0005524">
    <property type="term" value="F:ATP binding"/>
    <property type="evidence" value="ECO:0007669"/>
    <property type="project" value="UniProtKB-KW"/>
</dbReference>
<evidence type="ECO:0000256" key="5">
    <source>
        <dbReference type="ARBA" id="ARBA00022821"/>
    </source>
</evidence>
<sequence length="466" mass="53085">MAETVIFGATVQVLVENLLRLLASEEIRGAFGIQGEVTKLTESFIMIQAFLRDADRLQVEKVAVQLWLKKLERVAYEVENLLDEYNYEILYPKVNFLRKPLFRSKIAGKIKDVNVKLETLHEEARRYGIVEGIADSAVSRPHVRETDSLSFEPVFLGRDDDARKIINTLITPCNEVISVVPIFGMGGVGKTTLARSIFQNQKIVQHFDARIWVCVSENFNGKMLFKRILKNISADSAVDDEASREDIVKRLGDKLKDGRYLLVLDDWWNDKQSFWEDFKSALLGVNSTKGNFIIVTTRSKEIASKCGGLPLVANIIGGTLKMIGKGNWRSVLESKHFLDSNEDANGVLKISFDRLPSSLYKKCFAYCSIFCKDAEIEKERLIQLWMAEGFLAKGDGNGMESLGGKVYDTLLQNCFLQEEVKDEYGNVKYSKMHDLVHDLACSFQRRKLFMWKITKETSFLLKLNIW</sequence>
<dbReference type="GO" id="GO:0051607">
    <property type="term" value="P:defense response to virus"/>
    <property type="evidence" value="ECO:0007669"/>
    <property type="project" value="UniProtKB-ARBA"/>
</dbReference>
<protein>
    <submittedName>
        <fullName evidence="10">Disease resistance protein RGA4</fullName>
    </submittedName>
</protein>
<evidence type="ECO:0000256" key="2">
    <source>
        <dbReference type="ARBA" id="ARBA00022614"/>
    </source>
</evidence>
<evidence type="ECO:0000256" key="6">
    <source>
        <dbReference type="ARBA" id="ARBA00022840"/>
    </source>
</evidence>
<keyword evidence="3" id="KW-0677">Repeat</keyword>
<organism evidence="10">
    <name type="scientific">Sesamum radiatum</name>
    <name type="common">Black benniseed</name>
    <dbReference type="NCBI Taxonomy" id="300843"/>
    <lineage>
        <taxon>Eukaryota</taxon>
        <taxon>Viridiplantae</taxon>
        <taxon>Streptophyta</taxon>
        <taxon>Embryophyta</taxon>
        <taxon>Tracheophyta</taxon>
        <taxon>Spermatophyta</taxon>
        <taxon>Magnoliopsida</taxon>
        <taxon>eudicotyledons</taxon>
        <taxon>Gunneridae</taxon>
        <taxon>Pentapetalae</taxon>
        <taxon>asterids</taxon>
        <taxon>lamiids</taxon>
        <taxon>Lamiales</taxon>
        <taxon>Pedaliaceae</taxon>
        <taxon>Sesamum</taxon>
    </lineage>
</organism>
<dbReference type="GO" id="GO:0098542">
    <property type="term" value="P:defense response to other organism"/>
    <property type="evidence" value="ECO:0007669"/>
    <property type="project" value="TreeGrafter"/>
</dbReference>
<dbReference type="Pfam" id="PF18052">
    <property type="entry name" value="Rx_N"/>
    <property type="match status" value="1"/>
</dbReference>
<keyword evidence="4" id="KW-0547">Nucleotide-binding</keyword>
<feature type="domain" description="Disease resistance N-terminal" evidence="8">
    <location>
        <begin position="11"/>
        <end position="93"/>
    </location>
</feature>
<keyword evidence="5" id="KW-0611">Plant defense</keyword>
<evidence type="ECO:0000259" key="9">
    <source>
        <dbReference type="Pfam" id="PF23559"/>
    </source>
</evidence>
<dbReference type="PANTHER" id="PTHR23155">
    <property type="entry name" value="DISEASE RESISTANCE PROTEIN RP"/>
    <property type="match status" value="1"/>
</dbReference>
<reference evidence="10" key="2">
    <citation type="journal article" date="2024" name="Plant">
        <title>Genomic evolution and insights into agronomic trait innovations of Sesamum species.</title>
        <authorList>
            <person name="Miao H."/>
            <person name="Wang L."/>
            <person name="Qu L."/>
            <person name="Liu H."/>
            <person name="Sun Y."/>
            <person name="Le M."/>
            <person name="Wang Q."/>
            <person name="Wei S."/>
            <person name="Zheng Y."/>
            <person name="Lin W."/>
            <person name="Duan Y."/>
            <person name="Cao H."/>
            <person name="Xiong S."/>
            <person name="Wang X."/>
            <person name="Wei L."/>
            <person name="Li C."/>
            <person name="Ma Q."/>
            <person name="Ju M."/>
            <person name="Zhao R."/>
            <person name="Li G."/>
            <person name="Mu C."/>
            <person name="Tian Q."/>
            <person name="Mei H."/>
            <person name="Zhang T."/>
            <person name="Gao T."/>
            <person name="Zhang H."/>
        </authorList>
    </citation>
    <scope>NUCLEOTIDE SEQUENCE</scope>
    <source>
        <strain evidence="10">G02</strain>
    </source>
</reference>
<feature type="domain" description="Disease resistance protein winged helix" evidence="9">
    <location>
        <begin position="369"/>
        <end position="440"/>
    </location>
</feature>